<evidence type="ECO:0000259" key="3">
    <source>
        <dbReference type="Pfam" id="PF07589"/>
    </source>
</evidence>
<accession>A0A5C8NY09</accession>
<keyword evidence="1" id="KW-1133">Transmembrane helix</keyword>
<dbReference type="OrthoDB" id="8703456at2"/>
<feature type="transmembrane region" description="Helical" evidence="1">
    <location>
        <begin position="183"/>
        <end position="202"/>
    </location>
</feature>
<keyword evidence="1" id="KW-0472">Membrane</keyword>
<evidence type="ECO:0000313" key="5">
    <source>
        <dbReference type="Proteomes" id="UP000321548"/>
    </source>
</evidence>
<dbReference type="NCBIfam" id="TIGR02595">
    <property type="entry name" value="PEP_CTERM"/>
    <property type="match status" value="1"/>
</dbReference>
<dbReference type="AlphaFoldDB" id="A0A5C8NY09"/>
<dbReference type="EMBL" id="VDUY01000003">
    <property type="protein sequence ID" value="TXL66001.1"/>
    <property type="molecule type" value="Genomic_DNA"/>
</dbReference>
<evidence type="ECO:0000256" key="2">
    <source>
        <dbReference type="SAM" id="SignalP"/>
    </source>
</evidence>
<keyword evidence="1" id="KW-0812">Transmembrane</keyword>
<feature type="domain" description="Ice-binding protein C-terminal" evidence="3">
    <location>
        <begin position="183"/>
        <end position="206"/>
    </location>
</feature>
<dbReference type="Proteomes" id="UP000321548">
    <property type="component" value="Unassembled WGS sequence"/>
</dbReference>
<keyword evidence="5" id="KW-1185">Reference proteome</keyword>
<evidence type="ECO:0000313" key="4">
    <source>
        <dbReference type="EMBL" id="TXL66001.1"/>
    </source>
</evidence>
<evidence type="ECO:0000256" key="1">
    <source>
        <dbReference type="SAM" id="Phobius"/>
    </source>
</evidence>
<proteinExistence type="predicted"/>
<gene>
    <name evidence="4" type="ORF">FHP08_07950</name>
</gene>
<sequence>MSMRKILIALSIAAAATTSASAATIWTSAGPGSDVAGACTVDFDGATCAAVSYGTAAGSITTGSVGGVTAQPPGSTGNYLTVGPTIGTPVDITIDAGADYNYFGLLAGSLDAYNTIAFTLTDSSVLSYTGSQLAAAANQSATGNQQQGIYWNIFLGADVFFNQIRLTSTQNAFESDNHAFAKVPVPATLGLLGLGLLGLGAIGRRRA</sequence>
<feature type="chain" id="PRO_5022739717" evidence="2">
    <location>
        <begin position="23"/>
        <end position="207"/>
    </location>
</feature>
<protein>
    <submittedName>
        <fullName evidence="4">PEP-CTERM sorting domain-containing protein</fullName>
    </submittedName>
</protein>
<keyword evidence="2" id="KW-0732">Signal</keyword>
<comment type="caution">
    <text evidence="4">The sequence shown here is derived from an EMBL/GenBank/DDBJ whole genome shotgun (WGS) entry which is preliminary data.</text>
</comment>
<organism evidence="4 5">
    <name type="scientific">Zeimonas arvi</name>
    <dbReference type="NCBI Taxonomy" id="2498847"/>
    <lineage>
        <taxon>Bacteria</taxon>
        <taxon>Pseudomonadati</taxon>
        <taxon>Pseudomonadota</taxon>
        <taxon>Betaproteobacteria</taxon>
        <taxon>Burkholderiales</taxon>
        <taxon>Burkholderiaceae</taxon>
        <taxon>Zeimonas</taxon>
    </lineage>
</organism>
<feature type="signal peptide" evidence="2">
    <location>
        <begin position="1"/>
        <end position="22"/>
    </location>
</feature>
<dbReference type="InterPro" id="IPR013424">
    <property type="entry name" value="Ice-binding_C"/>
</dbReference>
<name>A0A5C8NY09_9BURK</name>
<dbReference type="Pfam" id="PF07589">
    <property type="entry name" value="PEP-CTERM"/>
    <property type="match status" value="1"/>
</dbReference>
<reference evidence="4 5" key="1">
    <citation type="submission" date="2019-06" db="EMBL/GenBank/DDBJ databases">
        <title>Quisquiliibacterium sp. nov., isolated from a maize field.</title>
        <authorList>
            <person name="Lin S.-Y."/>
            <person name="Tsai C.-F."/>
            <person name="Young C.-C."/>
        </authorList>
    </citation>
    <scope>NUCLEOTIDE SEQUENCE [LARGE SCALE GENOMIC DNA]</scope>
    <source>
        <strain evidence="4 5">CC-CFT501</strain>
    </source>
</reference>